<sequence>MLSFLRGANPPRTNIAGNNPIVFEDGRSNVKFHSRTSEYLMTHTIPPTTPEHGSSLVQPPFHYHIYQTERFRVRSGTATLWRGISSEPWITLSAEPGKQSTGQVGPRRYHKFENASVTEDLVIDVQLDPEDYEREQKFFRNFFGYLDDCRKSKVAPSLFQLLVFLHEADTPLGLPLPNEMLGIWASRAFLIGMAFWGRWLLGYQATYGEYYEDRKSR</sequence>
<dbReference type="InterPro" id="IPR014710">
    <property type="entry name" value="RmlC-like_jellyroll"/>
</dbReference>
<protein>
    <submittedName>
        <fullName evidence="2">Uncharacterized protein</fullName>
    </submittedName>
</protein>
<gene>
    <name evidence="2" type="ORF">EDD36DRAFT_418380</name>
</gene>
<accession>A0AAN6DYG3</accession>
<dbReference type="AlphaFoldDB" id="A0AAN6DYG3"/>
<comment type="caution">
    <text evidence="2">The sequence shown here is derived from an EMBL/GenBank/DDBJ whole genome shotgun (WGS) entry which is preliminary data.</text>
</comment>
<keyword evidence="3" id="KW-1185">Reference proteome</keyword>
<evidence type="ECO:0000313" key="2">
    <source>
        <dbReference type="EMBL" id="KAI1614551.1"/>
    </source>
</evidence>
<dbReference type="EMBL" id="MU404353">
    <property type="protein sequence ID" value="KAI1614551.1"/>
    <property type="molecule type" value="Genomic_DNA"/>
</dbReference>
<evidence type="ECO:0000256" key="1">
    <source>
        <dbReference type="SAM" id="MobiDB-lite"/>
    </source>
</evidence>
<name>A0AAN6DYG3_9EURO</name>
<reference evidence="2" key="1">
    <citation type="journal article" date="2022" name="bioRxiv">
        <title>Deciphering the potential niche of two novel black yeast fungi from a biological soil crust based on their genomes, phenotypes, and melanin regulation.</title>
        <authorList>
            <consortium name="DOE Joint Genome Institute"/>
            <person name="Carr E.C."/>
            <person name="Barton Q."/>
            <person name="Grambo S."/>
            <person name="Sullivan M."/>
            <person name="Renfro C.M."/>
            <person name="Kuo A."/>
            <person name="Pangilinan J."/>
            <person name="Lipzen A."/>
            <person name="Keymanesh K."/>
            <person name="Savage E."/>
            <person name="Barry K."/>
            <person name="Grigoriev I.V."/>
            <person name="Riekhof W.R."/>
            <person name="Harris S.S."/>
        </authorList>
    </citation>
    <scope>NUCLEOTIDE SEQUENCE</scope>
    <source>
        <strain evidence="2">JF 03-4F</strain>
    </source>
</reference>
<organism evidence="2 3">
    <name type="scientific">Exophiala viscosa</name>
    <dbReference type="NCBI Taxonomy" id="2486360"/>
    <lineage>
        <taxon>Eukaryota</taxon>
        <taxon>Fungi</taxon>
        <taxon>Dikarya</taxon>
        <taxon>Ascomycota</taxon>
        <taxon>Pezizomycotina</taxon>
        <taxon>Eurotiomycetes</taxon>
        <taxon>Chaetothyriomycetidae</taxon>
        <taxon>Chaetothyriales</taxon>
        <taxon>Herpotrichiellaceae</taxon>
        <taxon>Exophiala</taxon>
    </lineage>
</organism>
<dbReference type="SUPFAM" id="SSF51182">
    <property type="entry name" value="RmlC-like cupins"/>
    <property type="match status" value="1"/>
</dbReference>
<dbReference type="Gene3D" id="2.60.120.10">
    <property type="entry name" value="Jelly Rolls"/>
    <property type="match status" value="1"/>
</dbReference>
<dbReference type="Proteomes" id="UP001203852">
    <property type="component" value="Unassembled WGS sequence"/>
</dbReference>
<feature type="region of interest" description="Disordered" evidence="1">
    <location>
        <begin position="1"/>
        <end position="20"/>
    </location>
</feature>
<proteinExistence type="predicted"/>
<evidence type="ECO:0000313" key="3">
    <source>
        <dbReference type="Proteomes" id="UP001203852"/>
    </source>
</evidence>
<dbReference type="InterPro" id="IPR011051">
    <property type="entry name" value="RmlC_Cupin_sf"/>
</dbReference>